<dbReference type="AlphaFoldDB" id="A0A9P5UDI9"/>
<feature type="signal peptide" evidence="1">
    <location>
        <begin position="1"/>
        <end position="20"/>
    </location>
</feature>
<dbReference type="Proteomes" id="UP000772434">
    <property type="component" value="Unassembled WGS sequence"/>
</dbReference>
<evidence type="ECO:0000313" key="3">
    <source>
        <dbReference type="Proteomes" id="UP000772434"/>
    </source>
</evidence>
<reference evidence="2" key="1">
    <citation type="submission" date="2020-11" db="EMBL/GenBank/DDBJ databases">
        <authorList>
            <consortium name="DOE Joint Genome Institute"/>
            <person name="Ahrendt S."/>
            <person name="Riley R."/>
            <person name="Andreopoulos W."/>
            <person name="Labutti K."/>
            <person name="Pangilinan J."/>
            <person name="Ruiz-Duenas F.J."/>
            <person name="Barrasa J.M."/>
            <person name="Sanchez-Garcia M."/>
            <person name="Camarero S."/>
            <person name="Miyauchi S."/>
            <person name="Serrano A."/>
            <person name="Linde D."/>
            <person name="Babiker R."/>
            <person name="Drula E."/>
            <person name="Ayuso-Fernandez I."/>
            <person name="Pacheco R."/>
            <person name="Padilla G."/>
            <person name="Ferreira P."/>
            <person name="Barriuso J."/>
            <person name="Kellner H."/>
            <person name="Castanera R."/>
            <person name="Alfaro M."/>
            <person name="Ramirez L."/>
            <person name="Pisabarro A.G."/>
            <person name="Kuo A."/>
            <person name="Tritt A."/>
            <person name="Lipzen A."/>
            <person name="He G."/>
            <person name="Yan M."/>
            <person name="Ng V."/>
            <person name="Cullen D."/>
            <person name="Martin F."/>
            <person name="Rosso M.-N."/>
            <person name="Henrissat B."/>
            <person name="Hibbett D."/>
            <person name="Martinez A.T."/>
            <person name="Grigoriev I.V."/>
        </authorList>
    </citation>
    <scope>NUCLEOTIDE SEQUENCE</scope>
    <source>
        <strain evidence="2">AH 40177</strain>
    </source>
</reference>
<organism evidence="2 3">
    <name type="scientific">Rhodocollybia butyracea</name>
    <dbReference type="NCBI Taxonomy" id="206335"/>
    <lineage>
        <taxon>Eukaryota</taxon>
        <taxon>Fungi</taxon>
        <taxon>Dikarya</taxon>
        <taxon>Basidiomycota</taxon>
        <taxon>Agaricomycotina</taxon>
        <taxon>Agaricomycetes</taxon>
        <taxon>Agaricomycetidae</taxon>
        <taxon>Agaricales</taxon>
        <taxon>Marasmiineae</taxon>
        <taxon>Omphalotaceae</taxon>
        <taxon>Rhodocollybia</taxon>
    </lineage>
</organism>
<evidence type="ECO:0000256" key="1">
    <source>
        <dbReference type="SAM" id="SignalP"/>
    </source>
</evidence>
<protein>
    <submittedName>
        <fullName evidence="2">Uncharacterized protein</fullName>
    </submittedName>
</protein>
<evidence type="ECO:0000313" key="2">
    <source>
        <dbReference type="EMBL" id="KAF9074283.1"/>
    </source>
</evidence>
<accession>A0A9P5UDI9</accession>
<comment type="caution">
    <text evidence="2">The sequence shown here is derived from an EMBL/GenBank/DDBJ whole genome shotgun (WGS) entry which is preliminary data.</text>
</comment>
<dbReference type="EMBL" id="JADNRY010000014">
    <property type="protein sequence ID" value="KAF9074283.1"/>
    <property type="molecule type" value="Genomic_DNA"/>
</dbReference>
<keyword evidence="1" id="KW-0732">Signal</keyword>
<feature type="chain" id="PRO_5040175099" evidence="1">
    <location>
        <begin position="21"/>
        <end position="130"/>
    </location>
</feature>
<sequence length="130" mass="13558">MRCSTLIAATAIVFAACSSAAYIPARESRSLDNGCPGENAVDVHIDVPGGHSDNPIHTLSRRAQSVVCGTAYPQCIGHYKCSKKGKISELADANPPPECAGRCWCAEPPAPKVSKPIVKGGQDPSYAHGV</sequence>
<dbReference type="PROSITE" id="PS51257">
    <property type="entry name" value="PROKAR_LIPOPROTEIN"/>
    <property type="match status" value="1"/>
</dbReference>
<name>A0A9P5UDI9_9AGAR</name>
<proteinExistence type="predicted"/>
<gene>
    <name evidence="2" type="ORF">BDP27DRAFT_1317591</name>
</gene>
<keyword evidence="3" id="KW-1185">Reference proteome</keyword>